<dbReference type="Proteomes" id="UP000007587">
    <property type="component" value="Chromosome"/>
</dbReference>
<protein>
    <submittedName>
        <fullName evidence="3">Putative epoxide hydrolase</fullName>
    </submittedName>
</protein>
<dbReference type="Gene3D" id="3.40.50.1820">
    <property type="entry name" value="alpha/beta hydrolase"/>
    <property type="match status" value="1"/>
</dbReference>
<name>H8N1E9_CORCM</name>
<evidence type="ECO:0000313" key="3">
    <source>
        <dbReference type="EMBL" id="AFE10924.1"/>
    </source>
</evidence>
<dbReference type="STRING" id="1144275.COCOR_01757"/>
<sequence length="323" mass="35679">MQNAPMADITHRTVRTNGIHLHLAEAGQGPLVLLLHGWPESGYSWRHQLRALADAGYHAVAPDVRGYGQSDRPEPIEAYSMKQLLADFVGLLDALGEKTAVVVGHDWGAAMAWNCAALHPDRFRAVVGMSVPHLGRTPMPPTQLFRHVFGDKWFYILYFQEPGIAEAELEADIPRTLRITLGGIPGFDTQAEAVKSRRQGDGFLTGLPVPDPLPAWLTEADLAHFAKELRHSGFRGGLNRYRNMDRDWEELPELATTLIPQPALFITGEKDPGRAFAPLDPMKALVPRLQDVLVIPDAGHWVQQERPAEVNAALLAFLKSLPA</sequence>
<dbReference type="eggNOG" id="COG0596">
    <property type="taxonomic scope" value="Bacteria"/>
</dbReference>
<reference evidence="4" key="2">
    <citation type="submission" date="2012-03" db="EMBL/GenBank/DDBJ databases">
        <title>Genome sequence of the fruiting myxobacterium Corallococcus coralloides DSM 2259.</title>
        <authorList>
            <person name="Huntley S."/>
            <person name="Zhang Y."/>
            <person name="Treuner-Lange A."/>
            <person name="Sensen C.W."/>
            <person name="Sogaard-Andersen L."/>
        </authorList>
    </citation>
    <scope>NUCLEOTIDE SEQUENCE [LARGE SCALE GENOMIC DNA]</scope>
    <source>
        <strain evidence="4">ATCC 25202 / DSM 2259 / NBRC 100086 / M2</strain>
    </source>
</reference>
<accession>H8N1E9</accession>
<reference evidence="3 4" key="1">
    <citation type="journal article" date="2012" name="J. Bacteriol.">
        <title>Complete Genome Sequence of the Fruiting Myxobacterium Corallococcus coralloides DSM 2259.</title>
        <authorList>
            <person name="Huntley S."/>
            <person name="Zhang Y."/>
            <person name="Treuner-Lange A."/>
            <person name="Kneip S."/>
            <person name="Sensen C.W."/>
            <person name="Sogaard-Andersen L."/>
        </authorList>
    </citation>
    <scope>NUCLEOTIDE SEQUENCE [LARGE SCALE GENOMIC DNA]</scope>
    <source>
        <strain evidence="4">ATCC 25202 / DSM 2259 / NBRC 100086 / M2</strain>
    </source>
</reference>
<dbReference type="PRINTS" id="PR00111">
    <property type="entry name" value="ABHYDROLASE"/>
</dbReference>
<keyword evidence="1 3" id="KW-0378">Hydrolase</keyword>
<organism evidence="3 4">
    <name type="scientific">Corallococcus coralloides (strain ATCC 25202 / DSM 2259 / NBRC 100086 / M2)</name>
    <name type="common">Myxococcus coralloides</name>
    <dbReference type="NCBI Taxonomy" id="1144275"/>
    <lineage>
        <taxon>Bacteria</taxon>
        <taxon>Pseudomonadati</taxon>
        <taxon>Myxococcota</taxon>
        <taxon>Myxococcia</taxon>
        <taxon>Myxococcales</taxon>
        <taxon>Cystobacterineae</taxon>
        <taxon>Myxococcaceae</taxon>
        <taxon>Corallococcus</taxon>
    </lineage>
</organism>
<dbReference type="PRINTS" id="PR00412">
    <property type="entry name" value="EPOXHYDRLASE"/>
</dbReference>
<dbReference type="KEGG" id="ccx:COCOR_01757"/>
<dbReference type="GO" id="GO:0016787">
    <property type="term" value="F:hydrolase activity"/>
    <property type="evidence" value="ECO:0007669"/>
    <property type="project" value="UniProtKB-KW"/>
</dbReference>
<feature type="domain" description="AB hydrolase-1" evidence="2">
    <location>
        <begin position="30"/>
        <end position="307"/>
    </location>
</feature>
<dbReference type="FunCoup" id="H8N1E9">
    <property type="interactions" value="109"/>
</dbReference>
<dbReference type="Pfam" id="PF00561">
    <property type="entry name" value="Abhydrolase_1"/>
    <property type="match status" value="1"/>
</dbReference>
<keyword evidence="4" id="KW-1185">Reference proteome</keyword>
<dbReference type="AlphaFoldDB" id="H8N1E9"/>
<gene>
    <name evidence="3" type="primary">yfhM</name>
    <name evidence="3" type="ordered locus">COCOR_01757</name>
</gene>
<dbReference type="InterPro" id="IPR000639">
    <property type="entry name" value="Epox_hydrolase-like"/>
</dbReference>
<dbReference type="EMBL" id="CP003389">
    <property type="protein sequence ID" value="AFE10924.1"/>
    <property type="molecule type" value="Genomic_DNA"/>
</dbReference>
<evidence type="ECO:0000313" key="4">
    <source>
        <dbReference type="Proteomes" id="UP000007587"/>
    </source>
</evidence>
<dbReference type="InterPro" id="IPR000073">
    <property type="entry name" value="AB_hydrolase_1"/>
</dbReference>
<dbReference type="HOGENOM" id="CLU_020336_7_2_7"/>
<proteinExistence type="predicted"/>
<evidence type="ECO:0000259" key="2">
    <source>
        <dbReference type="Pfam" id="PF00561"/>
    </source>
</evidence>
<evidence type="ECO:0000256" key="1">
    <source>
        <dbReference type="ARBA" id="ARBA00022801"/>
    </source>
</evidence>
<dbReference type="MEROPS" id="S33.973"/>
<dbReference type="InParanoid" id="H8N1E9"/>
<dbReference type="SUPFAM" id="SSF53474">
    <property type="entry name" value="alpha/beta-Hydrolases"/>
    <property type="match status" value="1"/>
</dbReference>
<dbReference type="InterPro" id="IPR029058">
    <property type="entry name" value="AB_hydrolase_fold"/>
</dbReference>
<dbReference type="PANTHER" id="PTHR43329">
    <property type="entry name" value="EPOXIDE HYDROLASE"/>
    <property type="match status" value="1"/>
</dbReference>